<dbReference type="STRING" id="280093.SAMN05443373_105211"/>
<evidence type="ECO:0000313" key="3">
    <source>
        <dbReference type="Proteomes" id="UP000184384"/>
    </source>
</evidence>
<keyword evidence="4" id="KW-1185">Reference proteome</keyword>
<organism evidence="2 3">
    <name type="scientific">Flavobacterium granuli</name>
    <dbReference type="NCBI Taxonomy" id="280093"/>
    <lineage>
        <taxon>Bacteria</taxon>
        <taxon>Pseudomonadati</taxon>
        <taxon>Bacteroidota</taxon>
        <taxon>Flavobacteriia</taxon>
        <taxon>Flavobacteriales</taxon>
        <taxon>Flavobacteriaceae</taxon>
        <taxon>Flavobacterium</taxon>
    </lineage>
</organism>
<reference evidence="2" key="1">
    <citation type="submission" date="2016-11" db="EMBL/GenBank/DDBJ databases">
        <authorList>
            <person name="Jaros S."/>
            <person name="Januszkiewicz K."/>
            <person name="Wedrychowicz H."/>
        </authorList>
    </citation>
    <scope>NUCLEOTIDE SEQUENCE [LARGE SCALE GENOMIC DNA]</scope>
    <source>
        <strain evidence="2">DSM 19729</strain>
    </source>
</reference>
<reference evidence="3" key="2">
    <citation type="submission" date="2016-11" db="EMBL/GenBank/DDBJ databases">
        <authorList>
            <person name="Varghese N."/>
            <person name="Submissions S."/>
        </authorList>
    </citation>
    <scope>NUCLEOTIDE SEQUENCE [LARGE SCALE GENOMIC DNA]</scope>
    <source>
        <strain evidence="3">DSM 19729</strain>
    </source>
</reference>
<evidence type="ECO:0000313" key="2">
    <source>
        <dbReference type="EMBL" id="SHG96129.1"/>
    </source>
</evidence>
<dbReference type="EMBL" id="PVUB01000005">
    <property type="protein sequence ID" value="PRZ23487.1"/>
    <property type="molecule type" value="Genomic_DNA"/>
</dbReference>
<dbReference type="Proteomes" id="UP000184384">
    <property type="component" value="Unassembled WGS sequence"/>
</dbReference>
<protein>
    <recommendedName>
        <fullName evidence="5">Phosphoribosylpyrophosphate synthetase</fullName>
    </recommendedName>
</protein>
<evidence type="ECO:0000313" key="4">
    <source>
        <dbReference type="Proteomes" id="UP000237771"/>
    </source>
</evidence>
<evidence type="ECO:0008006" key="5">
    <source>
        <dbReference type="Google" id="ProtNLM"/>
    </source>
</evidence>
<name>A0A1M5P3Y8_9FLAO</name>
<dbReference type="AlphaFoldDB" id="A0A1M5P3Y8"/>
<evidence type="ECO:0000313" key="1">
    <source>
        <dbReference type="EMBL" id="PRZ23487.1"/>
    </source>
</evidence>
<dbReference type="EMBL" id="FQWO01000005">
    <property type="protein sequence ID" value="SHG96129.1"/>
    <property type="molecule type" value="Genomic_DNA"/>
</dbReference>
<dbReference type="Proteomes" id="UP000237771">
    <property type="component" value="Unassembled WGS sequence"/>
</dbReference>
<sequence length="123" mass="13704">MKEATNVKFNFLITPLTPTKEELAMKNKYHYASVSKALDELNENGFNYDFNLNEGDIVKNPHQYEIVHIYRYEGNSNPDDSAIVFGIKSKSGKKGVFVAGFSANSTNEAAQALIKVNIAGRNK</sequence>
<gene>
    <name evidence="1" type="ORF">BC624_105211</name>
    <name evidence="2" type="ORF">SAMN05443373_105211</name>
</gene>
<proteinExistence type="predicted"/>
<accession>A0A1M5P3Y8</accession>
<reference evidence="1 4" key="3">
    <citation type="submission" date="2018-03" db="EMBL/GenBank/DDBJ databases">
        <title>Genomic Encyclopedia of Archaeal and Bacterial Type Strains, Phase II (KMG-II): from individual species to whole genera.</title>
        <authorList>
            <person name="Goeker M."/>
        </authorList>
    </citation>
    <scope>NUCLEOTIDE SEQUENCE [LARGE SCALE GENOMIC DNA]</scope>
    <source>
        <strain evidence="1 4">DSM 17797</strain>
    </source>
</reference>